<reference evidence="2" key="1">
    <citation type="submission" date="2022-11" db="UniProtKB">
        <authorList>
            <consortium name="WormBaseParasite"/>
        </authorList>
    </citation>
    <scope>IDENTIFICATION</scope>
</reference>
<accession>A0A914LP27</accession>
<keyword evidence="1" id="KW-1185">Reference proteome</keyword>
<name>A0A914LP27_MELIC</name>
<dbReference type="Proteomes" id="UP000887563">
    <property type="component" value="Unplaced"/>
</dbReference>
<dbReference type="AlphaFoldDB" id="A0A914LP27"/>
<protein>
    <submittedName>
        <fullName evidence="2">Uncharacterized protein</fullName>
    </submittedName>
</protein>
<evidence type="ECO:0000313" key="2">
    <source>
        <dbReference type="WBParaSite" id="Minc3s00569g14428"/>
    </source>
</evidence>
<evidence type="ECO:0000313" key="1">
    <source>
        <dbReference type="Proteomes" id="UP000887563"/>
    </source>
</evidence>
<organism evidence="1 2">
    <name type="scientific">Meloidogyne incognita</name>
    <name type="common">Southern root-knot nematode worm</name>
    <name type="synonym">Oxyuris incognita</name>
    <dbReference type="NCBI Taxonomy" id="6306"/>
    <lineage>
        <taxon>Eukaryota</taxon>
        <taxon>Metazoa</taxon>
        <taxon>Ecdysozoa</taxon>
        <taxon>Nematoda</taxon>
        <taxon>Chromadorea</taxon>
        <taxon>Rhabditida</taxon>
        <taxon>Tylenchina</taxon>
        <taxon>Tylenchomorpha</taxon>
        <taxon>Tylenchoidea</taxon>
        <taxon>Meloidogynidae</taxon>
        <taxon>Meloidogyninae</taxon>
        <taxon>Meloidogyne</taxon>
        <taxon>Meloidogyne incognita group</taxon>
    </lineage>
</organism>
<dbReference type="WBParaSite" id="Minc3s00569g14428">
    <property type="protein sequence ID" value="Minc3s00569g14428"/>
    <property type="gene ID" value="Minc3s00569g14428"/>
</dbReference>
<sequence length="108" mass="12895">MEGNHLIEKQRFALNHQNKRGPIKFESPFVYLPFSFPCPLTPYYPPFSLYFYLHFFPRSPLFPKSPSKIQPHDTRKRRVALIGGREMLAPDSRFDTYKLFKSRPRLFT</sequence>
<proteinExistence type="predicted"/>